<keyword evidence="1" id="KW-1133">Transmembrane helix</keyword>
<organism evidence="2 3">
    <name type="scientific">Dyadobacter soli</name>
    <dbReference type="NCBI Taxonomy" id="659014"/>
    <lineage>
        <taxon>Bacteria</taxon>
        <taxon>Pseudomonadati</taxon>
        <taxon>Bacteroidota</taxon>
        <taxon>Cytophagia</taxon>
        <taxon>Cytophagales</taxon>
        <taxon>Spirosomataceae</taxon>
        <taxon>Dyadobacter</taxon>
    </lineage>
</organism>
<keyword evidence="1" id="KW-0812">Transmembrane</keyword>
<sequence>MNETLIFLEQKVFCQSFIADILSGFITSSVFLFALLFLFRPRIKIGCQIATHVKCYGAHSNKWYCFKIINRSIFRAFDLRVEVIQKIPMTGPEGKTNHRTVPITLVKDQYNYVAPFRVGEKSEYALWFLTTDDISTMLNDNEHYIVELRVICKHELTGLGSVFVKTYSKHDIKEGTFKSGNTFEIVN</sequence>
<protein>
    <submittedName>
        <fullName evidence="2">Uncharacterized protein</fullName>
    </submittedName>
</protein>
<dbReference type="OrthoDB" id="1343876at2"/>
<name>A0A1G6V1I1_9BACT</name>
<dbReference type="EMBL" id="FNAN01000001">
    <property type="protein sequence ID" value="SDD47353.1"/>
    <property type="molecule type" value="Genomic_DNA"/>
</dbReference>
<proteinExistence type="predicted"/>
<gene>
    <name evidence="2" type="ORF">SAMN04487996_101110</name>
</gene>
<dbReference type="Proteomes" id="UP000198748">
    <property type="component" value="Unassembled WGS sequence"/>
</dbReference>
<dbReference type="RefSeq" id="WP_090145682.1">
    <property type="nucleotide sequence ID" value="NZ_FNAN01000001.1"/>
</dbReference>
<accession>A0A1G6V1I1</accession>
<reference evidence="3" key="1">
    <citation type="submission" date="2016-10" db="EMBL/GenBank/DDBJ databases">
        <authorList>
            <person name="Varghese N."/>
            <person name="Submissions S."/>
        </authorList>
    </citation>
    <scope>NUCLEOTIDE SEQUENCE [LARGE SCALE GENOMIC DNA]</scope>
    <source>
        <strain evidence="3">DSM 25329</strain>
    </source>
</reference>
<dbReference type="STRING" id="659014.SAMN04487996_101110"/>
<keyword evidence="3" id="KW-1185">Reference proteome</keyword>
<evidence type="ECO:0000313" key="2">
    <source>
        <dbReference type="EMBL" id="SDD47353.1"/>
    </source>
</evidence>
<evidence type="ECO:0000313" key="3">
    <source>
        <dbReference type="Proteomes" id="UP000198748"/>
    </source>
</evidence>
<dbReference type="AlphaFoldDB" id="A0A1G6V1I1"/>
<feature type="transmembrane region" description="Helical" evidence="1">
    <location>
        <begin position="17"/>
        <end position="39"/>
    </location>
</feature>
<keyword evidence="1" id="KW-0472">Membrane</keyword>
<evidence type="ECO:0000256" key="1">
    <source>
        <dbReference type="SAM" id="Phobius"/>
    </source>
</evidence>